<feature type="domain" description="Globin" evidence="4">
    <location>
        <begin position="362"/>
        <end position="511"/>
    </location>
</feature>
<keyword evidence="1" id="KW-0349">Heme</keyword>
<feature type="region of interest" description="Disordered" evidence="3">
    <location>
        <begin position="29"/>
        <end position="53"/>
    </location>
</feature>
<reference evidence="5 6" key="1">
    <citation type="submission" date="2021-09" db="EMBL/GenBank/DDBJ databases">
        <title>Genomic insights and catalytic innovation underlie evolution of tropane alkaloids biosynthesis.</title>
        <authorList>
            <person name="Wang Y.-J."/>
            <person name="Tian T."/>
            <person name="Huang J.-P."/>
            <person name="Huang S.-X."/>
        </authorList>
    </citation>
    <scope>NUCLEOTIDE SEQUENCE [LARGE SCALE GENOMIC DNA]</scope>
    <source>
        <strain evidence="5">KIB-2018</strain>
        <tissue evidence="5">Leaf</tissue>
    </source>
</reference>
<dbReference type="PRINTS" id="PR00188">
    <property type="entry name" value="PLANTGLOBIN"/>
</dbReference>
<dbReference type="PROSITE" id="PS00208">
    <property type="entry name" value="PLANT_GLOBIN"/>
    <property type="match status" value="1"/>
</dbReference>
<comment type="caution">
    <text evidence="5">The sequence shown here is derived from an EMBL/GenBank/DDBJ whole genome shotgun (WGS) entry which is preliminary data.</text>
</comment>
<dbReference type="SUPFAM" id="SSF46458">
    <property type="entry name" value="Globin-like"/>
    <property type="match status" value="1"/>
</dbReference>
<evidence type="ECO:0000256" key="1">
    <source>
        <dbReference type="RuleBase" id="RU000625"/>
    </source>
</evidence>
<organism evidence="5 6">
    <name type="scientific">Erythroxylum novogranatense</name>
    <dbReference type="NCBI Taxonomy" id="1862640"/>
    <lineage>
        <taxon>Eukaryota</taxon>
        <taxon>Viridiplantae</taxon>
        <taxon>Streptophyta</taxon>
        <taxon>Embryophyta</taxon>
        <taxon>Tracheophyta</taxon>
        <taxon>Spermatophyta</taxon>
        <taxon>Magnoliopsida</taxon>
        <taxon>eudicotyledons</taxon>
        <taxon>Gunneridae</taxon>
        <taxon>Pentapetalae</taxon>
        <taxon>rosids</taxon>
        <taxon>fabids</taxon>
        <taxon>Malpighiales</taxon>
        <taxon>Erythroxylaceae</taxon>
        <taxon>Erythroxylum</taxon>
    </lineage>
</organism>
<dbReference type="GO" id="GO:0046872">
    <property type="term" value="F:metal ion binding"/>
    <property type="evidence" value="ECO:0007669"/>
    <property type="project" value="UniProtKB-KW"/>
</dbReference>
<keyword evidence="2" id="KW-0175">Coiled coil</keyword>
<dbReference type="InterPro" id="IPR009050">
    <property type="entry name" value="Globin-like_sf"/>
</dbReference>
<dbReference type="Gene3D" id="1.10.490.10">
    <property type="entry name" value="Globins"/>
    <property type="match status" value="1"/>
</dbReference>
<proteinExistence type="inferred from homology"/>
<dbReference type="GO" id="GO:0020037">
    <property type="term" value="F:heme binding"/>
    <property type="evidence" value="ECO:0007669"/>
    <property type="project" value="InterPro"/>
</dbReference>
<evidence type="ECO:0000259" key="4">
    <source>
        <dbReference type="PROSITE" id="PS01033"/>
    </source>
</evidence>
<feature type="compositionally biased region" description="Polar residues" evidence="3">
    <location>
        <begin position="171"/>
        <end position="198"/>
    </location>
</feature>
<dbReference type="AlphaFoldDB" id="A0AAV8S6A8"/>
<accession>A0AAV8S6A8</accession>
<dbReference type="GO" id="GO:0019825">
    <property type="term" value="F:oxygen binding"/>
    <property type="evidence" value="ECO:0007669"/>
    <property type="project" value="InterPro"/>
</dbReference>
<evidence type="ECO:0000256" key="3">
    <source>
        <dbReference type="SAM" id="MobiDB-lite"/>
    </source>
</evidence>
<evidence type="ECO:0000313" key="5">
    <source>
        <dbReference type="EMBL" id="KAJ8747632.1"/>
    </source>
</evidence>
<dbReference type="InterPro" id="IPR000971">
    <property type="entry name" value="Globin"/>
</dbReference>
<dbReference type="CDD" id="cd14784">
    <property type="entry name" value="class1_nsHb-like"/>
    <property type="match status" value="1"/>
</dbReference>
<keyword evidence="1" id="KW-0479">Metal-binding</keyword>
<name>A0AAV8S6A8_9ROSI</name>
<dbReference type="InterPro" id="IPR038939">
    <property type="entry name" value="PDV1/PDV2"/>
</dbReference>
<feature type="region of interest" description="Disordered" evidence="3">
    <location>
        <begin position="169"/>
        <end position="198"/>
    </location>
</feature>
<keyword evidence="1" id="KW-0408">Iron</keyword>
<dbReference type="InterPro" id="IPR019824">
    <property type="entry name" value="Leghaemoglobin_Fe_BS"/>
</dbReference>
<gene>
    <name evidence="5" type="ORF">K2173_012808</name>
</gene>
<protein>
    <recommendedName>
        <fullName evidence="4">Globin domain-containing protein</fullName>
    </recommendedName>
</protein>
<dbReference type="InterPro" id="IPR012292">
    <property type="entry name" value="Globin/Proto"/>
</dbReference>
<evidence type="ECO:0000313" key="6">
    <source>
        <dbReference type="Proteomes" id="UP001159364"/>
    </source>
</evidence>
<dbReference type="Proteomes" id="UP001159364">
    <property type="component" value="Unassembled WGS sequence"/>
</dbReference>
<keyword evidence="6" id="KW-1185">Reference proteome</keyword>
<dbReference type="EMBL" id="JAIWQS010000133">
    <property type="protein sequence ID" value="KAJ8747632.1"/>
    <property type="molecule type" value="Genomic_DNA"/>
</dbReference>
<dbReference type="PANTHER" id="PTHR33600">
    <property type="entry name" value="PLASTID DIVISION PROTEIN PDV2"/>
    <property type="match status" value="1"/>
</dbReference>
<comment type="similarity">
    <text evidence="1">Belongs to the plant globin family.</text>
</comment>
<dbReference type="PANTHER" id="PTHR33600:SF3">
    <property type="entry name" value="PLASTID DIVISION PROTEIN PDV2"/>
    <property type="match status" value="1"/>
</dbReference>
<sequence>MEDERVEIVLAKATDLRLKICNCIQKTTANINGSDNNPDKEEKIKSPSLQSEDGLLLGEAEDEDEEAERLLHIRDALESLEHQLSNLQALQQQQRYEREVALGEIERSRKMLLDKLKDYKGQELEVIQEASAFAGETVKHENDLLLPPYPNRAPTSLFGDTHCLSHCPATGKSTPNGSNTGEANKNLNGSGSDQSHSASKNSNWLGNIVVAAAKAAVTVVGVISVLSLSGFGPNLGRNGQCKILNLFQLPGTGKKREILQCPPGRVTVVENGESRCVVKERVAVPFESVVAKPDVNYGSGIMGCDAKDLPKNCIVQSVGLRLLHQQAKELSFVRRNGSSLQFVCRNRESFGTGRNRSLQVRAFTEQQEALVVQSWNSMKKNAGELGLKFFLKIFEIAPSAKNLFRFLRDSDVPLEQNPKLKPHATTVFVMTCESAVQLRKSGKVTVKDSTLKDLGATHFKYGVANEHFEVTKFALLETIKEAIPEMWSPEMKDAWAEAYDQLAAAIKAEMKPPSESP</sequence>
<dbReference type="PROSITE" id="PS01033">
    <property type="entry name" value="GLOBIN"/>
    <property type="match status" value="1"/>
</dbReference>
<dbReference type="Pfam" id="PF00042">
    <property type="entry name" value="Globin"/>
    <property type="match status" value="1"/>
</dbReference>
<feature type="coiled-coil region" evidence="2">
    <location>
        <begin position="70"/>
        <end position="97"/>
    </location>
</feature>
<dbReference type="GO" id="GO:0010020">
    <property type="term" value="P:chloroplast fission"/>
    <property type="evidence" value="ECO:0007669"/>
    <property type="project" value="InterPro"/>
</dbReference>
<evidence type="ECO:0000256" key="2">
    <source>
        <dbReference type="SAM" id="Coils"/>
    </source>
</evidence>